<feature type="compositionally biased region" description="Gly residues" evidence="1">
    <location>
        <begin position="221"/>
        <end position="237"/>
    </location>
</feature>
<feature type="region of interest" description="Disordered" evidence="1">
    <location>
        <begin position="1"/>
        <end position="192"/>
    </location>
</feature>
<reference evidence="2" key="1">
    <citation type="submission" date="2020-05" db="EMBL/GenBank/DDBJ databases">
        <title>WGS assembly of Panicum virgatum.</title>
        <authorList>
            <person name="Lovell J.T."/>
            <person name="Jenkins J."/>
            <person name="Shu S."/>
            <person name="Juenger T.E."/>
            <person name="Schmutz J."/>
        </authorList>
    </citation>
    <scope>NUCLEOTIDE SEQUENCE</scope>
    <source>
        <strain evidence="2">AP13</strain>
    </source>
</reference>
<dbReference type="EMBL" id="CM029040">
    <property type="protein sequence ID" value="KAG2633481.1"/>
    <property type="molecule type" value="Genomic_DNA"/>
</dbReference>
<feature type="compositionally biased region" description="Polar residues" evidence="1">
    <location>
        <begin position="312"/>
        <end position="326"/>
    </location>
</feature>
<proteinExistence type="predicted"/>
<gene>
    <name evidence="2" type="ORF">PVAP13_2NG143809</name>
</gene>
<name>A0A8T0V9P8_PANVG</name>
<protein>
    <submittedName>
        <fullName evidence="2">Uncharacterized protein</fullName>
    </submittedName>
</protein>
<sequence>MANTPASRSPSVHPPPSPIQNLAGKFWRASGSSDSESDVEDLGDVETNGKSILIPSAPPMNTSDASTGWTEVKKKAQKKSLAPKWPWNKSSWRGPLSKPRQSPQRTLGDFLQPAMSSRGDASSKSAGKRSRPAPPKSSSPGARVRVADQLGRNIADGLSQAGPQEPIRPNQKEPSRARQQASVLPSLPKQKLSCAATVAETFRSKLFRSKPKTYLEAASMAGGGGMRAGGSGGGRGPTGSKNGVSRGYRGPFRPQGRGGGRGRGRSSSPANDLGGREPERGRGGQHGGGTDRGRTDVPPSPQRDAVPVPKQGATTTDATRLTQNQDTGDKKHKGSALVHCVQKNITRLYSEGHTDCSSGRSCNRQEHRSYSDL</sequence>
<comment type="caution">
    <text evidence="2">The sequence shown here is derived from an EMBL/GenBank/DDBJ whole genome shotgun (WGS) entry which is preliminary data.</text>
</comment>
<feature type="compositionally biased region" description="Basic and acidic residues" evidence="1">
    <location>
        <begin position="363"/>
        <end position="373"/>
    </location>
</feature>
<evidence type="ECO:0000313" key="3">
    <source>
        <dbReference type="Proteomes" id="UP000823388"/>
    </source>
</evidence>
<keyword evidence="3" id="KW-1185">Reference proteome</keyword>
<dbReference type="Proteomes" id="UP000823388">
    <property type="component" value="Chromosome 2N"/>
</dbReference>
<feature type="compositionally biased region" description="Polar residues" evidence="1">
    <location>
        <begin position="59"/>
        <end position="69"/>
    </location>
</feature>
<accession>A0A8T0V9P8</accession>
<evidence type="ECO:0000256" key="1">
    <source>
        <dbReference type="SAM" id="MobiDB-lite"/>
    </source>
</evidence>
<organism evidence="2 3">
    <name type="scientific">Panicum virgatum</name>
    <name type="common">Blackwell switchgrass</name>
    <dbReference type="NCBI Taxonomy" id="38727"/>
    <lineage>
        <taxon>Eukaryota</taxon>
        <taxon>Viridiplantae</taxon>
        <taxon>Streptophyta</taxon>
        <taxon>Embryophyta</taxon>
        <taxon>Tracheophyta</taxon>
        <taxon>Spermatophyta</taxon>
        <taxon>Magnoliopsida</taxon>
        <taxon>Liliopsida</taxon>
        <taxon>Poales</taxon>
        <taxon>Poaceae</taxon>
        <taxon>PACMAD clade</taxon>
        <taxon>Panicoideae</taxon>
        <taxon>Panicodae</taxon>
        <taxon>Paniceae</taxon>
        <taxon>Panicinae</taxon>
        <taxon>Panicum</taxon>
        <taxon>Panicum sect. Hiantes</taxon>
    </lineage>
</organism>
<feature type="compositionally biased region" description="Low complexity" evidence="1">
    <location>
        <begin position="1"/>
        <end position="11"/>
    </location>
</feature>
<feature type="region of interest" description="Disordered" evidence="1">
    <location>
        <begin position="351"/>
        <end position="373"/>
    </location>
</feature>
<feature type="compositionally biased region" description="Low complexity" evidence="1">
    <location>
        <begin position="246"/>
        <end position="255"/>
    </location>
</feature>
<dbReference type="AlphaFoldDB" id="A0A8T0V9P8"/>
<feature type="compositionally biased region" description="Acidic residues" evidence="1">
    <location>
        <begin position="35"/>
        <end position="44"/>
    </location>
</feature>
<feature type="region of interest" description="Disordered" evidence="1">
    <location>
        <begin position="218"/>
        <end position="336"/>
    </location>
</feature>
<evidence type="ECO:0000313" key="2">
    <source>
        <dbReference type="EMBL" id="KAG2633481.1"/>
    </source>
</evidence>